<dbReference type="Gene3D" id="3.30.70.20">
    <property type="match status" value="2"/>
</dbReference>
<feature type="domain" description="4Fe-4S ferredoxin-type" evidence="9">
    <location>
        <begin position="741"/>
        <end position="770"/>
    </location>
</feature>
<keyword evidence="4" id="KW-0479">Metal-binding</keyword>
<dbReference type="PROSITE" id="PS51379">
    <property type="entry name" value="4FE4S_FER_2"/>
    <property type="match status" value="4"/>
</dbReference>
<evidence type="ECO:0000256" key="3">
    <source>
        <dbReference type="ARBA" id="ARBA00022485"/>
    </source>
</evidence>
<comment type="cofactor">
    <cofactor evidence="1">
        <name>FAD</name>
        <dbReference type="ChEBI" id="CHEBI:57692"/>
    </cofactor>
</comment>
<name>A0A081C8G0_VECG1</name>
<keyword evidence="5" id="KW-0274">FAD</keyword>
<dbReference type="InterPro" id="IPR017896">
    <property type="entry name" value="4Fe4S_Fe-S-bd"/>
</dbReference>
<evidence type="ECO:0000313" key="11">
    <source>
        <dbReference type="Proteomes" id="UP000030661"/>
    </source>
</evidence>
<keyword evidence="11" id="KW-1185">Reference proteome</keyword>
<dbReference type="InterPro" id="IPR039650">
    <property type="entry name" value="HdrA-like"/>
</dbReference>
<keyword evidence="3" id="KW-0004">4Fe-4S</keyword>
<dbReference type="STRING" id="1499967.U27_00763"/>
<dbReference type="InterPro" id="IPR017900">
    <property type="entry name" value="4Fe4S_Fe_S_CS"/>
</dbReference>
<evidence type="ECO:0000256" key="7">
    <source>
        <dbReference type="ARBA" id="ARBA00023004"/>
    </source>
</evidence>
<dbReference type="Pfam" id="PF13450">
    <property type="entry name" value="NAD_binding_8"/>
    <property type="match status" value="1"/>
</dbReference>
<protein>
    <submittedName>
        <fullName evidence="10">4Fe-4S ferredoxin, iron-sulfur binding</fullName>
    </submittedName>
</protein>
<evidence type="ECO:0000256" key="1">
    <source>
        <dbReference type="ARBA" id="ARBA00001974"/>
    </source>
</evidence>
<dbReference type="InterPro" id="IPR036188">
    <property type="entry name" value="FAD/NAD-bd_sf"/>
</dbReference>
<feature type="domain" description="4Fe-4S ferredoxin-type" evidence="9">
    <location>
        <begin position="130"/>
        <end position="164"/>
    </location>
</feature>
<dbReference type="EMBL" id="DF820475">
    <property type="protein sequence ID" value="GAK60865.1"/>
    <property type="molecule type" value="Genomic_DNA"/>
</dbReference>
<dbReference type="Gene3D" id="3.40.50.720">
    <property type="entry name" value="NAD(P)-binding Rossmann-like Domain"/>
    <property type="match status" value="1"/>
</dbReference>
<gene>
    <name evidence="10" type="ORF">U27_00763</name>
</gene>
<evidence type="ECO:0000259" key="9">
    <source>
        <dbReference type="PROSITE" id="PS51379"/>
    </source>
</evidence>
<evidence type="ECO:0000256" key="5">
    <source>
        <dbReference type="ARBA" id="ARBA00022827"/>
    </source>
</evidence>
<proteinExistence type="inferred from homology"/>
<comment type="similarity">
    <text evidence="2">Belongs to the HdrA family.</text>
</comment>
<dbReference type="GO" id="GO:0046872">
    <property type="term" value="F:metal ion binding"/>
    <property type="evidence" value="ECO:0007669"/>
    <property type="project" value="UniProtKB-KW"/>
</dbReference>
<dbReference type="eggNOG" id="COG1148">
    <property type="taxonomic scope" value="Bacteria"/>
</dbReference>
<reference evidence="10 11" key="1">
    <citation type="journal article" date="2015" name="PeerJ">
        <title>First genomic representation of candidate bacterial phylum KSB3 points to enhanced environmental sensing as a trigger of wastewater bulking.</title>
        <authorList>
            <person name="Sekiguchi Y."/>
            <person name="Ohashi A."/>
            <person name="Parks D.H."/>
            <person name="Yamauchi T."/>
            <person name="Tyson G.W."/>
            <person name="Hugenholtz P."/>
        </authorList>
    </citation>
    <scope>NUCLEOTIDE SEQUENCE [LARGE SCALE GENOMIC DNA]</scope>
</reference>
<accession>A0A081C8G0</accession>
<evidence type="ECO:0000256" key="6">
    <source>
        <dbReference type="ARBA" id="ARBA00023002"/>
    </source>
</evidence>
<evidence type="ECO:0000313" key="10">
    <source>
        <dbReference type="EMBL" id="GAK60865.1"/>
    </source>
</evidence>
<feature type="domain" description="4Fe-4S ferredoxin-type" evidence="9">
    <location>
        <begin position="97"/>
        <end position="126"/>
    </location>
</feature>
<dbReference type="SUPFAM" id="SSF54862">
    <property type="entry name" value="4Fe-4S ferredoxins"/>
    <property type="match status" value="2"/>
</dbReference>
<dbReference type="HOGENOM" id="CLU_336111_0_0_0"/>
<keyword evidence="7" id="KW-0408">Iron</keyword>
<keyword evidence="5" id="KW-0285">Flavoprotein</keyword>
<dbReference type="SUPFAM" id="SSF51905">
    <property type="entry name" value="FAD/NAD(P)-binding domain"/>
    <property type="match status" value="2"/>
</dbReference>
<evidence type="ECO:0000256" key="2">
    <source>
        <dbReference type="ARBA" id="ARBA00006561"/>
    </source>
</evidence>
<dbReference type="Proteomes" id="UP000030661">
    <property type="component" value="Unassembled WGS sequence"/>
</dbReference>
<evidence type="ECO:0000256" key="4">
    <source>
        <dbReference type="ARBA" id="ARBA00022723"/>
    </source>
</evidence>
<dbReference type="PROSITE" id="PS00198">
    <property type="entry name" value="4FE4S_FER_1"/>
    <property type="match status" value="3"/>
</dbReference>
<evidence type="ECO:0000256" key="8">
    <source>
        <dbReference type="ARBA" id="ARBA00023014"/>
    </source>
</evidence>
<dbReference type="Pfam" id="PF00037">
    <property type="entry name" value="Fer4"/>
    <property type="match status" value="1"/>
</dbReference>
<keyword evidence="8" id="KW-0411">Iron-sulfur</keyword>
<dbReference type="AlphaFoldDB" id="A0A081C8G0"/>
<dbReference type="PANTHER" id="PTHR43498">
    <property type="entry name" value="FERREDOXIN:COB-COM HETERODISULFIDE REDUCTASE SUBUNIT A"/>
    <property type="match status" value="1"/>
</dbReference>
<dbReference type="PANTHER" id="PTHR43498:SF1">
    <property type="entry name" value="COB--COM HETERODISULFIDE REDUCTASE IRON-SULFUR SUBUNIT A"/>
    <property type="match status" value="1"/>
</dbReference>
<feature type="domain" description="4Fe-4S ferredoxin-type" evidence="9">
    <location>
        <begin position="710"/>
        <end position="739"/>
    </location>
</feature>
<organism evidence="10 11">
    <name type="scientific">Vecturithrix granuli</name>
    <dbReference type="NCBI Taxonomy" id="1499967"/>
    <lineage>
        <taxon>Bacteria</taxon>
        <taxon>Candidatus Moduliflexota</taxon>
        <taxon>Candidatus Vecturitrichia</taxon>
        <taxon>Candidatus Vecturitrichales</taxon>
        <taxon>Candidatus Vecturitrichaceae</taxon>
        <taxon>Candidatus Vecturithrix</taxon>
    </lineage>
</organism>
<keyword evidence="6" id="KW-0560">Oxidoreductase</keyword>
<dbReference type="GO" id="GO:0051539">
    <property type="term" value="F:4 iron, 4 sulfur cluster binding"/>
    <property type="evidence" value="ECO:0007669"/>
    <property type="project" value="UniProtKB-KW"/>
</dbReference>
<dbReference type="GO" id="GO:0016491">
    <property type="term" value="F:oxidoreductase activity"/>
    <property type="evidence" value="ECO:0007669"/>
    <property type="project" value="UniProtKB-KW"/>
</dbReference>
<sequence>MGKYSIIGAGISGCTVALELAGQGHEVTLLEAKSVIGGAVLDYACKATDECSRCGVCVAVTQISQAIQHQRITTIVAASLQAVNPHNTHLDFRLTRKNPAIDYHICTFCDLCISACPEGCITKIQRGELIQYAFEYERCRLHQGNACGLCAEQCPQQAISAQSLFTEMQFSSDAVLIATGHAPYNAAQHVRFGYGRLANVMTGLEAEQILSRQSSLGDPAEDVAFIQCVGSRDPRIGRNYCSSVCCAYALRLAHIIKYRHPETPVTIYYIDIQHFDKTFSLFRKSVEASGVRFVRGIPFLIDRSSSGKLKLHIENMDGEETIVEHDRVVLSVGMGPADDASQCASFFGLERDQFGFFTSSTLPNVFVSGTCQEPQSISESMTAARAIALGMLACSGSVNNEQRTAQRPGNALADRSFERKKIPLQQQVLVLGDGIAAKTVVQELQGLHYPVACVESENLLEFDGNIGNFTAKIRTSGNVKSQSFGAVVLAPQESIAKNFDLGPHIASFAEIDQLLDELATRRGPISIGLVLDLERDESKASTETAFQIAKHIQMQPRYQAFLFCRDVRVAAKDLEMRYDEVRQAGVNIIKYEGQLTFVPAENGVTISCCDHILHQTISVYCDRVAVSPWELAAPEKNPLAAFTGVSTDTYHQMQDNNIHLFPIDTNRPGIFVVGACHGQHYLPQIMQEAKAAALEVHALLSQKELEVELSNAVIDPDKCILCLTCLRSCPHKAIWINHEKGAAESLPQVCKKCGICAGECPAKAIELPLYPDRVIEWHKCDE</sequence>